<dbReference type="Proteomes" id="UP000799772">
    <property type="component" value="Unassembled WGS sequence"/>
</dbReference>
<evidence type="ECO:0000256" key="1">
    <source>
        <dbReference type="SAM" id="MobiDB-lite"/>
    </source>
</evidence>
<name>A0A9P4MCF2_9PEZI</name>
<accession>A0A9P4MCF2</accession>
<comment type="caution">
    <text evidence="2">The sequence shown here is derived from an EMBL/GenBank/DDBJ whole genome shotgun (WGS) entry which is preliminary data.</text>
</comment>
<dbReference type="AlphaFoldDB" id="A0A9P4MCF2"/>
<evidence type="ECO:0000313" key="2">
    <source>
        <dbReference type="EMBL" id="KAF2102387.1"/>
    </source>
</evidence>
<organism evidence="2 3">
    <name type="scientific">Rhizodiscina lignyota</name>
    <dbReference type="NCBI Taxonomy" id="1504668"/>
    <lineage>
        <taxon>Eukaryota</taxon>
        <taxon>Fungi</taxon>
        <taxon>Dikarya</taxon>
        <taxon>Ascomycota</taxon>
        <taxon>Pezizomycotina</taxon>
        <taxon>Dothideomycetes</taxon>
        <taxon>Pleosporomycetidae</taxon>
        <taxon>Aulographales</taxon>
        <taxon>Rhizodiscinaceae</taxon>
        <taxon>Rhizodiscina</taxon>
    </lineage>
</organism>
<evidence type="ECO:0000313" key="3">
    <source>
        <dbReference type="Proteomes" id="UP000799772"/>
    </source>
</evidence>
<protein>
    <submittedName>
        <fullName evidence="2">Uncharacterized protein</fullName>
    </submittedName>
</protein>
<gene>
    <name evidence="2" type="ORF">NA57DRAFT_51969</name>
</gene>
<sequence length="230" mass="25843">MLRSEAARSGIAAGPDEYAHRAERRTTILLHVIIARREIHATWNVTRSKTIRKHPQHINETIVGAGDMLMNNHVETVVGRMKGNSAIGTGGYDAITEIKDPGQRNTDEEWSCRLGFSYAPSADAARESRLSSNSSSCWRRPRRSVCMHEEGLGAYLSRRLKPGVEFDAWHHRPVEVQSGETSLASRRCRRITVHYSQAVKRDGDDEQVDSELPNRKSAVDDANDGFQWHA</sequence>
<feature type="region of interest" description="Disordered" evidence="1">
    <location>
        <begin position="200"/>
        <end position="230"/>
    </location>
</feature>
<dbReference type="EMBL" id="ML978122">
    <property type="protein sequence ID" value="KAF2102387.1"/>
    <property type="molecule type" value="Genomic_DNA"/>
</dbReference>
<keyword evidence="3" id="KW-1185">Reference proteome</keyword>
<reference evidence="2" key="1">
    <citation type="journal article" date="2020" name="Stud. Mycol.">
        <title>101 Dothideomycetes genomes: a test case for predicting lifestyles and emergence of pathogens.</title>
        <authorList>
            <person name="Haridas S."/>
            <person name="Albert R."/>
            <person name="Binder M."/>
            <person name="Bloem J."/>
            <person name="Labutti K."/>
            <person name="Salamov A."/>
            <person name="Andreopoulos B."/>
            <person name="Baker S."/>
            <person name="Barry K."/>
            <person name="Bills G."/>
            <person name="Bluhm B."/>
            <person name="Cannon C."/>
            <person name="Castanera R."/>
            <person name="Culley D."/>
            <person name="Daum C."/>
            <person name="Ezra D."/>
            <person name="Gonzalez J."/>
            <person name="Henrissat B."/>
            <person name="Kuo A."/>
            <person name="Liang C."/>
            <person name="Lipzen A."/>
            <person name="Lutzoni F."/>
            <person name="Magnuson J."/>
            <person name="Mondo S."/>
            <person name="Nolan M."/>
            <person name="Ohm R."/>
            <person name="Pangilinan J."/>
            <person name="Park H.-J."/>
            <person name="Ramirez L."/>
            <person name="Alfaro M."/>
            <person name="Sun H."/>
            <person name="Tritt A."/>
            <person name="Yoshinaga Y."/>
            <person name="Zwiers L.-H."/>
            <person name="Turgeon B."/>
            <person name="Goodwin S."/>
            <person name="Spatafora J."/>
            <person name="Crous P."/>
            <person name="Grigoriev I."/>
        </authorList>
    </citation>
    <scope>NUCLEOTIDE SEQUENCE</scope>
    <source>
        <strain evidence="2">CBS 133067</strain>
    </source>
</reference>
<proteinExistence type="predicted"/>